<dbReference type="EMBL" id="FTLG01000176">
    <property type="protein sequence ID" value="SIP73566.1"/>
    <property type="molecule type" value="Genomic_DNA"/>
</dbReference>
<protein>
    <submittedName>
        <fullName evidence="1">Uncharacterized protein</fullName>
    </submittedName>
</protein>
<sequence>MPVRCPRPDAGELGVEFEASIIRGGIGRNAPQQNRCASLNNKLISVWA</sequence>
<evidence type="ECO:0000313" key="1">
    <source>
        <dbReference type="EMBL" id="SIP73566.1"/>
    </source>
</evidence>
<accession>A0A1N6MXK4</accession>
<dbReference type="AlphaFoldDB" id="A0A1N6MXK4"/>
<dbReference type="Proteomes" id="UP000196435">
    <property type="component" value="Unassembled WGS sequence"/>
</dbReference>
<organism evidence="1 2">
    <name type="scientific">Xenorhabdus innexi</name>
    <dbReference type="NCBI Taxonomy" id="290109"/>
    <lineage>
        <taxon>Bacteria</taxon>
        <taxon>Pseudomonadati</taxon>
        <taxon>Pseudomonadota</taxon>
        <taxon>Gammaproteobacteria</taxon>
        <taxon>Enterobacterales</taxon>
        <taxon>Morganellaceae</taxon>
        <taxon>Xenorhabdus</taxon>
    </lineage>
</organism>
<name>A0A1N6MXK4_9GAMM</name>
<reference evidence="2" key="1">
    <citation type="submission" date="2016-12" db="EMBL/GenBank/DDBJ databases">
        <authorList>
            <person name="Gaudriault S."/>
        </authorList>
    </citation>
    <scope>NUCLEOTIDE SEQUENCE [LARGE SCALE GENOMIC DNA]</scope>
    <source>
        <strain evidence="2">HGB1681 (deposited as PTA-6826 in the American Type Culture Collection)</strain>
    </source>
</reference>
<proteinExistence type="predicted"/>
<evidence type="ECO:0000313" key="2">
    <source>
        <dbReference type="Proteomes" id="UP000196435"/>
    </source>
</evidence>
<gene>
    <name evidence="1" type="ORF">XIS1_350002</name>
</gene>